<protein>
    <recommendedName>
        <fullName evidence="4 11">Serine acetyltransferase</fullName>
        <ecNumber evidence="3 11">2.3.1.30</ecNumber>
    </recommendedName>
</protein>
<evidence type="ECO:0000313" key="13">
    <source>
        <dbReference type="Proteomes" id="UP001596026"/>
    </source>
</evidence>
<dbReference type="Proteomes" id="UP001596026">
    <property type="component" value="Unassembled WGS sequence"/>
</dbReference>
<organism evidence="12 13">
    <name type="scientific">Enterococcus eurekensis</name>
    <dbReference type="NCBI Taxonomy" id="1159753"/>
    <lineage>
        <taxon>Bacteria</taxon>
        <taxon>Bacillati</taxon>
        <taxon>Bacillota</taxon>
        <taxon>Bacilli</taxon>
        <taxon>Lactobacillales</taxon>
        <taxon>Enterococcaceae</taxon>
        <taxon>Enterococcus</taxon>
    </lineage>
</organism>
<keyword evidence="5" id="KW-0028">Amino-acid biosynthesis</keyword>
<accession>A0ABV9M6I0</accession>
<keyword evidence="7" id="KW-0677">Repeat</keyword>
<evidence type="ECO:0000256" key="3">
    <source>
        <dbReference type="ARBA" id="ARBA00013266"/>
    </source>
</evidence>
<dbReference type="CDD" id="cd03354">
    <property type="entry name" value="LbH_SAT"/>
    <property type="match status" value="1"/>
</dbReference>
<evidence type="ECO:0000256" key="11">
    <source>
        <dbReference type="PIRNR" id="PIRNR000441"/>
    </source>
</evidence>
<evidence type="ECO:0000256" key="7">
    <source>
        <dbReference type="ARBA" id="ARBA00022737"/>
    </source>
</evidence>
<dbReference type="Pfam" id="PF00132">
    <property type="entry name" value="Hexapep"/>
    <property type="match status" value="1"/>
</dbReference>
<reference evidence="13" key="1">
    <citation type="journal article" date="2019" name="Int. J. Syst. Evol. Microbiol.">
        <title>The Global Catalogue of Microorganisms (GCM) 10K type strain sequencing project: providing services to taxonomists for standard genome sequencing and annotation.</title>
        <authorList>
            <consortium name="The Broad Institute Genomics Platform"/>
            <consortium name="The Broad Institute Genome Sequencing Center for Infectious Disease"/>
            <person name="Wu L."/>
            <person name="Ma J."/>
        </authorList>
    </citation>
    <scope>NUCLEOTIDE SEQUENCE [LARGE SCALE GENOMIC DNA]</scope>
    <source>
        <strain evidence="13">CGMCC 1.19061</strain>
    </source>
</reference>
<evidence type="ECO:0000256" key="2">
    <source>
        <dbReference type="ARBA" id="ARBA00007274"/>
    </source>
</evidence>
<dbReference type="NCBIfam" id="TIGR01172">
    <property type="entry name" value="cysE"/>
    <property type="match status" value="1"/>
</dbReference>
<keyword evidence="6 11" id="KW-0808">Transferase</keyword>
<dbReference type="Pfam" id="PF14602">
    <property type="entry name" value="Hexapep_2"/>
    <property type="match status" value="1"/>
</dbReference>
<keyword evidence="8" id="KW-0198">Cysteine biosynthesis</keyword>
<dbReference type="SUPFAM" id="SSF51161">
    <property type="entry name" value="Trimeric LpxA-like enzymes"/>
    <property type="match status" value="1"/>
</dbReference>
<dbReference type="InterPro" id="IPR045304">
    <property type="entry name" value="LbH_SAT"/>
</dbReference>
<dbReference type="InterPro" id="IPR042122">
    <property type="entry name" value="Ser_AcTrfase_N_sf"/>
</dbReference>
<keyword evidence="13" id="KW-1185">Reference proteome</keyword>
<dbReference type="Gene3D" id="1.10.3130.10">
    <property type="entry name" value="serine acetyltransferase, domain 1"/>
    <property type="match status" value="1"/>
</dbReference>
<dbReference type="PROSITE" id="PS00101">
    <property type="entry name" value="HEXAPEP_TRANSFERASES"/>
    <property type="match status" value="1"/>
</dbReference>
<gene>
    <name evidence="12" type="primary">epsC</name>
    <name evidence="12" type="ORF">ACFO3L_10215</name>
</gene>
<dbReference type="InterPro" id="IPR005881">
    <property type="entry name" value="Ser_O-AcTrfase"/>
</dbReference>
<dbReference type="EC" id="2.3.1.30" evidence="3 11"/>
<dbReference type="NCBIfam" id="NF041874">
    <property type="entry name" value="EPS_EpsC"/>
    <property type="match status" value="1"/>
</dbReference>
<dbReference type="PANTHER" id="PTHR42811">
    <property type="entry name" value="SERINE ACETYLTRANSFERASE"/>
    <property type="match status" value="1"/>
</dbReference>
<dbReference type="PIRSF" id="PIRSF000441">
    <property type="entry name" value="CysE"/>
    <property type="match status" value="1"/>
</dbReference>
<evidence type="ECO:0000256" key="9">
    <source>
        <dbReference type="ARBA" id="ARBA00023315"/>
    </source>
</evidence>
<comment type="caution">
    <text evidence="12">The sequence shown here is derived from an EMBL/GenBank/DDBJ whole genome shotgun (WGS) entry which is preliminary data.</text>
</comment>
<dbReference type="InterPro" id="IPR053376">
    <property type="entry name" value="Serine_acetyltransferase"/>
</dbReference>
<dbReference type="Gene3D" id="2.160.10.10">
    <property type="entry name" value="Hexapeptide repeat proteins"/>
    <property type="match status" value="1"/>
</dbReference>
<proteinExistence type="inferred from homology"/>
<dbReference type="RefSeq" id="WP_379966970.1">
    <property type="nucleotide sequence ID" value="NZ_JBHSGT010000062.1"/>
</dbReference>
<evidence type="ECO:0000256" key="5">
    <source>
        <dbReference type="ARBA" id="ARBA00022605"/>
    </source>
</evidence>
<evidence type="ECO:0000256" key="8">
    <source>
        <dbReference type="ARBA" id="ARBA00023192"/>
    </source>
</evidence>
<evidence type="ECO:0000256" key="1">
    <source>
        <dbReference type="ARBA" id="ARBA00004876"/>
    </source>
</evidence>
<comment type="pathway">
    <text evidence="1">Amino-acid biosynthesis; L-cysteine biosynthesis; L-cysteine from L-serine: step 1/2.</text>
</comment>
<comment type="similarity">
    <text evidence="2 11">Belongs to the transferase hexapeptide repeat family.</text>
</comment>
<evidence type="ECO:0000313" key="12">
    <source>
        <dbReference type="EMBL" id="MFC4710974.1"/>
    </source>
</evidence>
<comment type="catalytic activity">
    <reaction evidence="10 11">
        <text>L-serine + acetyl-CoA = O-acetyl-L-serine + CoA</text>
        <dbReference type="Rhea" id="RHEA:24560"/>
        <dbReference type="ChEBI" id="CHEBI:33384"/>
        <dbReference type="ChEBI" id="CHEBI:57287"/>
        <dbReference type="ChEBI" id="CHEBI:57288"/>
        <dbReference type="ChEBI" id="CHEBI:58340"/>
        <dbReference type="EC" id="2.3.1.30"/>
    </reaction>
</comment>
<evidence type="ECO:0000256" key="10">
    <source>
        <dbReference type="ARBA" id="ARBA00049486"/>
    </source>
</evidence>
<dbReference type="InterPro" id="IPR001451">
    <property type="entry name" value="Hexapep"/>
</dbReference>
<dbReference type="EMBL" id="JBHSGT010000062">
    <property type="protein sequence ID" value="MFC4710974.1"/>
    <property type="molecule type" value="Genomic_DNA"/>
</dbReference>
<keyword evidence="9 11" id="KW-0012">Acyltransferase</keyword>
<dbReference type="InterPro" id="IPR011004">
    <property type="entry name" value="Trimer_LpxA-like_sf"/>
</dbReference>
<sequence length="181" mass="19600">MFKFFKKQAQVVLDKDPATESLWDSLLTSPSVKAMAYYRMAHRLYLNNKKILAKMLAKRARRITGIEIHPGATIGENLFIDHGMGVVIGQTAKIGNNVTLYHQVTLGGVSGARGEKRHPTIEDDVMIGAGAKILGNITIGRGAKIGANAVVVRDVPPYATAVGIPAKVVQKKATPSYMYVI</sequence>
<name>A0ABV9M6I0_9ENTE</name>
<evidence type="ECO:0000256" key="6">
    <source>
        <dbReference type="ARBA" id="ARBA00022679"/>
    </source>
</evidence>
<evidence type="ECO:0000256" key="4">
    <source>
        <dbReference type="ARBA" id="ARBA00018522"/>
    </source>
</evidence>
<dbReference type="InterPro" id="IPR018357">
    <property type="entry name" value="Hexapep_transf_CS"/>
</dbReference>